<evidence type="ECO:0000313" key="5">
    <source>
        <dbReference type="Proteomes" id="UP000199250"/>
    </source>
</evidence>
<organism evidence="4 5">
    <name type="scientific">Azotobacter beijerinckii</name>
    <dbReference type="NCBI Taxonomy" id="170623"/>
    <lineage>
        <taxon>Bacteria</taxon>
        <taxon>Pseudomonadati</taxon>
        <taxon>Pseudomonadota</taxon>
        <taxon>Gammaproteobacteria</taxon>
        <taxon>Pseudomonadales</taxon>
        <taxon>Pseudomonadaceae</taxon>
        <taxon>Azotobacter</taxon>
    </lineage>
</organism>
<dbReference type="InterPro" id="IPR011723">
    <property type="entry name" value="Znf/thioredoxin_put"/>
</dbReference>
<dbReference type="Pfam" id="PF13717">
    <property type="entry name" value="Zn_ribbon_4"/>
    <property type="match status" value="1"/>
</dbReference>
<evidence type="ECO:0000256" key="2">
    <source>
        <dbReference type="SAM" id="Phobius"/>
    </source>
</evidence>
<feature type="domain" description="Zinc finger/thioredoxin putative" evidence="3">
    <location>
        <begin position="7"/>
        <end position="40"/>
    </location>
</feature>
<dbReference type="InterPro" id="IPR021834">
    <property type="entry name" value="DUF3426"/>
</dbReference>
<proteinExistence type="predicted"/>
<sequence length="390" mass="43087">MTDTFATQCPHCQTRFRINRTQLDAARGAVRCGSCLQVFNAAKHLIEHPAPPPAASEAPTAGSAPATPPTAERSPAPAPHWDYDELDLGDLDLDTLDLDEELAKLESQERQLMARLQSVDAAPPAPKTAPARAHPEPTEPLLPPTGSLLVTPSGPGERAEPTLTLKPPVEDDEPLRPPPPTPRETPAAQPAPSQTSPVGPLQRSESERPEEGLLELADEPLRLDWRKPRQSWGRRLGWLLLNLLAAAALVGQYVWFHYDELVRQDRYRPWFERLCPHIGCTLPPRVDIEQIKSSNLVVRHHPEFAGALVVDAILYNRATFAQPFPLLELRFADINGRSVATRRFKPNEYLSGELAGQQEMPPQTPIHISLEILDPGAQAVNYSLSFHSPE</sequence>
<evidence type="ECO:0000259" key="3">
    <source>
        <dbReference type="Pfam" id="PF13717"/>
    </source>
</evidence>
<evidence type="ECO:0000313" key="4">
    <source>
        <dbReference type="EMBL" id="SEI95777.1"/>
    </source>
</evidence>
<dbReference type="AlphaFoldDB" id="A0A1H6V1P0"/>
<reference evidence="4 5" key="1">
    <citation type="submission" date="2016-10" db="EMBL/GenBank/DDBJ databases">
        <authorList>
            <person name="de Groot N.N."/>
        </authorList>
    </citation>
    <scope>NUCLEOTIDE SEQUENCE [LARGE SCALE GENOMIC DNA]</scope>
    <source>
        <strain evidence="4 5">DSM 373</strain>
    </source>
</reference>
<feature type="compositionally biased region" description="Low complexity" evidence="1">
    <location>
        <begin position="184"/>
        <end position="197"/>
    </location>
</feature>
<keyword evidence="2" id="KW-0472">Membrane</keyword>
<dbReference type="OrthoDB" id="5294582at2"/>
<name>A0A1H6V1P0_9GAMM</name>
<feature type="compositionally biased region" description="Low complexity" evidence="1">
    <location>
        <begin position="55"/>
        <end position="72"/>
    </location>
</feature>
<gene>
    <name evidence="4" type="ORF">SAMN04244572_02231</name>
</gene>
<protein>
    <submittedName>
        <fullName evidence="4">MJ0042 family finger-like domain-containing protein</fullName>
    </submittedName>
</protein>
<evidence type="ECO:0000256" key="1">
    <source>
        <dbReference type="SAM" id="MobiDB-lite"/>
    </source>
</evidence>
<dbReference type="RefSeq" id="WP_090731568.1">
    <property type="nucleotide sequence ID" value="NZ_FNYQ01000034.1"/>
</dbReference>
<keyword evidence="2" id="KW-1133">Transmembrane helix</keyword>
<dbReference type="NCBIfam" id="TIGR02098">
    <property type="entry name" value="MJ0042_CXXC"/>
    <property type="match status" value="1"/>
</dbReference>
<dbReference type="Pfam" id="PF11906">
    <property type="entry name" value="DUF3426"/>
    <property type="match status" value="1"/>
</dbReference>
<dbReference type="EMBL" id="FNYQ01000034">
    <property type="protein sequence ID" value="SEI95777.1"/>
    <property type="molecule type" value="Genomic_DNA"/>
</dbReference>
<feature type="transmembrane region" description="Helical" evidence="2">
    <location>
        <begin position="236"/>
        <end position="256"/>
    </location>
</feature>
<keyword evidence="2" id="KW-0812">Transmembrane</keyword>
<dbReference type="Proteomes" id="UP000199250">
    <property type="component" value="Unassembled WGS sequence"/>
</dbReference>
<accession>A0A1H6V1P0</accession>
<feature type="region of interest" description="Disordered" evidence="1">
    <location>
        <begin position="48"/>
        <end position="85"/>
    </location>
</feature>
<feature type="region of interest" description="Disordered" evidence="1">
    <location>
        <begin position="119"/>
        <end position="210"/>
    </location>
</feature>